<accession>A0A1Q2HZ83</accession>
<dbReference type="SUPFAM" id="SSF56300">
    <property type="entry name" value="Metallo-dependent phosphatases"/>
    <property type="match status" value="1"/>
</dbReference>
<proteinExistence type="predicted"/>
<dbReference type="InterPro" id="IPR029052">
    <property type="entry name" value="Metallo-depent_PP-like"/>
</dbReference>
<feature type="chain" id="PRO_5012885261" evidence="3">
    <location>
        <begin position="34"/>
        <end position="603"/>
    </location>
</feature>
<keyword evidence="2" id="KW-0812">Transmembrane</keyword>
<dbReference type="AlphaFoldDB" id="A0A1Q2HZ83"/>
<feature type="region of interest" description="Disordered" evidence="1">
    <location>
        <begin position="548"/>
        <end position="574"/>
    </location>
</feature>
<feature type="transmembrane region" description="Helical" evidence="2">
    <location>
        <begin position="578"/>
        <end position="598"/>
    </location>
</feature>
<dbReference type="KEGG" id="cgv:CGLAU_10830"/>
<name>A0A1Q2HZ83_9CORY</name>
<keyword evidence="6" id="KW-1185">Reference proteome</keyword>
<gene>
    <name evidence="5" type="ORF">CGLAU_10830</name>
</gene>
<dbReference type="Gene3D" id="3.60.21.10">
    <property type="match status" value="1"/>
</dbReference>
<organism evidence="5 6">
    <name type="scientific">Corynebacterium glaucum</name>
    <dbReference type="NCBI Taxonomy" id="187491"/>
    <lineage>
        <taxon>Bacteria</taxon>
        <taxon>Bacillati</taxon>
        <taxon>Actinomycetota</taxon>
        <taxon>Actinomycetes</taxon>
        <taxon>Mycobacteriales</taxon>
        <taxon>Corynebacteriaceae</taxon>
        <taxon>Corynebacterium</taxon>
    </lineage>
</organism>
<dbReference type="Gene3D" id="2.60.120.260">
    <property type="entry name" value="Galactose-binding domain-like"/>
    <property type="match status" value="1"/>
</dbReference>
<reference evidence="5 6" key="1">
    <citation type="submission" date="2016-12" db="EMBL/GenBank/DDBJ databases">
        <authorList>
            <person name="Song W.-J."/>
            <person name="Kurnit D.M."/>
        </authorList>
    </citation>
    <scope>NUCLEOTIDE SEQUENCE [LARGE SCALE GENOMIC DNA]</scope>
    <source>
        <strain evidence="5 6">DSM 30827</strain>
    </source>
</reference>
<keyword evidence="2" id="KW-1133">Transmembrane helix</keyword>
<dbReference type="InterPro" id="IPR004843">
    <property type="entry name" value="Calcineurin-like_PHP"/>
</dbReference>
<evidence type="ECO:0000313" key="6">
    <source>
        <dbReference type="Proteomes" id="UP000217209"/>
    </source>
</evidence>
<protein>
    <submittedName>
        <fullName evidence="5">Calcineurin-like phosphoesterase</fullName>
    </submittedName>
</protein>
<feature type="domain" description="Calcineurin-like phosphoesterase" evidence="4">
    <location>
        <begin position="239"/>
        <end position="441"/>
    </location>
</feature>
<dbReference type="RefSeq" id="WP_095660699.1">
    <property type="nucleotide sequence ID" value="NZ_CP019688.1"/>
</dbReference>
<feature type="compositionally biased region" description="Low complexity" evidence="1">
    <location>
        <begin position="548"/>
        <end position="559"/>
    </location>
</feature>
<dbReference type="EMBL" id="CP019688">
    <property type="protein sequence ID" value="AQQ16100.1"/>
    <property type="molecule type" value="Genomic_DNA"/>
</dbReference>
<dbReference type="PANTHER" id="PTHR43143:SF1">
    <property type="entry name" value="SERINE_THREONINE-PROTEIN PHOSPHATASE CPPED1"/>
    <property type="match status" value="1"/>
</dbReference>
<feature type="signal peptide" evidence="3">
    <location>
        <begin position="1"/>
        <end position="33"/>
    </location>
</feature>
<dbReference type="InterPro" id="IPR051918">
    <property type="entry name" value="STPP_CPPED1"/>
</dbReference>
<evidence type="ECO:0000259" key="4">
    <source>
        <dbReference type="Pfam" id="PF00149"/>
    </source>
</evidence>
<evidence type="ECO:0000256" key="3">
    <source>
        <dbReference type="SAM" id="SignalP"/>
    </source>
</evidence>
<evidence type="ECO:0000256" key="2">
    <source>
        <dbReference type="SAM" id="Phobius"/>
    </source>
</evidence>
<evidence type="ECO:0000313" key="5">
    <source>
        <dbReference type="EMBL" id="AQQ16100.1"/>
    </source>
</evidence>
<dbReference type="Pfam" id="PF00149">
    <property type="entry name" value="Metallophos"/>
    <property type="match status" value="1"/>
</dbReference>
<dbReference type="Proteomes" id="UP000217209">
    <property type="component" value="Chromosome"/>
</dbReference>
<dbReference type="OrthoDB" id="9812856at2"/>
<keyword evidence="3" id="KW-0732">Signal</keyword>
<dbReference type="GO" id="GO:0016787">
    <property type="term" value="F:hydrolase activity"/>
    <property type="evidence" value="ECO:0007669"/>
    <property type="project" value="InterPro"/>
</dbReference>
<dbReference type="PANTHER" id="PTHR43143">
    <property type="entry name" value="METALLOPHOSPHOESTERASE, CALCINEURIN SUPERFAMILY"/>
    <property type="match status" value="1"/>
</dbReference>
<sequence length="603" mass="66414" precursor="true">MTLRNSFLATATATAIATATVIALPLGLTQAVAAQPETLPASARPYLYFESFDAVPNPAHFTHDMPKGWKQDVTGVTSGEERWNGWTLSTIRRWTWTSGTEQRHYFTQGHDQVAIIDSKQQRLAPRDSMDASLTSANINVSGQGTVALEFDHHYRQGKSGQTAQVSVSFDGGAQQTVATFDADRYSSHEYFEIDVPAGASQMQVTFSYLGGNDDYWWALDNVAVRAPFTQVAEQPKAIIDVISDTQDDPEDFKLAVARLNAMPEKADALVINGDLVDLGTQEQWDTFLAAREAMPHDSGEEFWTIGNHELYGHELDFQEKMDRYMQYAGEHTGQDKPWFEKVVDGVPMIGISTEYYQDSDRDGKEPFQRLSAEQLAWLDSRLAYWDSQGVTALVFTHPLLPQTVSMSHSAWYQNDFENQQALSNVLSKYNDVVAFTSHSHASLYQNNWWGTRRYDGTQEGAIGFPVVNTGAILNEYMPDGDHDEEIVDEQAASGLRVKIYDDRVRVEAWDFKAGHSATNPEGTTKLIKYQDFSKQGRLTASDAVRNQAAGAGSNAGSQPSPNPQQDGSTGSSGSGMPAAVGVIVAVLAALGGLFAFFAPQVVR</sequence>
<keyword evidence="2" id="KW-0472">Membrane</keyword>
<evidence type="ECO:0000256" key="1">
    <source>
        <dbReference type="SAM" id="MobiDB-lite"/>
    </source>
</evidence>